<comment type="caution">
    <text evidence="2">The sequence shown here is derived from an EMBL/GenBank/DDBJ whole genome shotgun (WGS) entry which is preliminary data.</text>
</comment>
<sequence length="942" mass="105889">MYHGEKILFNLCLIHCFAKSEVAMDACMFGEFRVCRWLVLGVCMSLMVASASLGEEAGEVVLVEPGKALPVIVIPQDAPPHTAEAAEELAHYLSRIVGADEIVVTDEIPNGSAGATIWVGHRPEVEDVFGAEPFAFERPEAFVVMAQPGHVAIVGRDAVVGRAQVESGTANGVYTFLQKHLGVRWLWPGELGEDVPSRERVAFESFVYEYHPQLRQRLLRLTTNRAGHVSVLGRTEVDRPIPDLEAIAKRKDEEVSRWQRVQRLAHGSFNMRAQHAFQDWWSRYQADNPDFFALQPDGGRGRNIATGWSTPGQHIKLCVSNPRVWDQWLVEVERDLANRPHLTVFSGSPNDGTSNGYCVCEDCRAWDPDSGPTVELRWDGHEEEHVALTDRYVRFWNKLARGLRDRYGDRDMYVGAWAYAAYRTPPVETALEPNVAIGFVGNLPASPTAQREQDKENWRQWAEMAEKMVWRPNLGHAAAGLGYWGLPLLYTARAGEDFAFLADHNMMGLDVDSVYHHWSTQGPQYYVLAQLAWDPRADVQALLDDYYERGFGSAASSIQAYFDLFERVQYEVFEAGAGLSREAHIEKIVPEFYTAELLEEADALLRVAEAQVQDGHEILRDRVAFIRTGFELIEAQVELMAKMTAIREGASPAIAVDAFQRTQQLFENNFDNFALGYLQYMNFKQYRRLQRYLGPPIPEMQQTNMIPLSADSAGIKDPEQLVVRRRATFMVYADGGERVTLELENRQLSDYDEALTFVVQGPNGALVEDGSINVGRRQVVTFTAPSRGTYRVHCEAGRNRIGFRTTNRAVMLMEEGVRARLSGDEQVLYFWVPEDIDSFEVYVSGRGERSLARAELLDPQGSVQAEVDNIDGDGHSFQMKMADSLRPGLWTLKVGPGSKRRAQDIFVRLGGTLPQVFAVEPKGMLLPEEFGKDWDAGDPSVQ</sequence>
<organism evidence="2 3">
    <name type="scientific">Natronomicrosphaera hydrolytica</name>
    <dbReference type="NCBI Taxonomy" id="3242702"/>
    <lineage>
        <taxon>Bacteria</taxon>
        <taxon>Pseudomonadati</taxon>
        <taxon>Planctomycetota</taxon>
        <taxon>Phycisphaerae</taxon>
        <taxon>Phycisphaerales</taxon>
        <taxon>Phycisphaeraceae</taxon>
        <taxon>Natronomicrosphaera</taxon>
    </lineage>
</organism>
<evidence type="ECO:0000313" key="3">
    <source>
        <dbReference type="Proteomes" id="UP001575105"/>
    </source>
</evidence>
<reference evidence="2 3" key="1">
    <citation type="submission" date="2024-08" db="EMBL/GenBank/DDBJ databases">
        <title>Whole-genome sequencing of halo(alkali)philic microorganisms from hypersaline lakes.</title>
        <authorList>
            <person name="Sorokin D.Y."/>
            <person name="Merkel A.Y."/>
            <person name="Messina E."/>
            <person name="Yakimov M."/>
        </authorList>
    </citation>
    <scope>NUCLEOTIDE SEQUENCE [LARGE SCALE GENOMIC DNA]</scope>
    <source>
        <strain evidence="2 3">AB-hyl4</strain>
    </source>
</reference>
<dbReference type="Pfam" id="PF16126">
    <property type="entry name" value="DUF4838"/>
    <property type="match status" value="1"/>
</dbReference>
<keyword evidence="1" id="KW-0378">Hydrolase</keyword>
<dbReference type="InterPro" id="IPR008972">
    <property type="entry name" value="Cupredoxin"/>
</dbReference>
<dbReference type="InterPro" id="IPR032287">
    <property type="entry name" value="DUF4838"/>
</dbReference>
<dbReference type="Proteomes" id="UP001575105">
    <property type="component" value="Unassembled WGS sequence"/>
</dbReference>
<dbReference type="PANTHER" id="PTHR47406:SF2">
    <property type="entry name" value="ALPHA GLUCURONIDASE N-TERMINAL DOMAIN-CONTAINING PROTEIN"/>
    <property type="match status" value="1"/>
</dbReference>
<evidence type="ECO:0000313" key="2">
    <source>
        <dbReference type="EMBL" id="MFA9479979.1"/>
    </source>
</evidence>
<accession>A0ABV4UBC4</accession>
<dbReference type="PANTHER" id="PTHR47406">
    <property type="entry name" value="COAGULATION FACTOR 5/8 TYPE, C-TERMINAL"/>
    <property type="match status" value="1"/>
</dbReference>
<name>A0ABV4UBC4_9BACT</name>
<proteinExistence type="predicted"/>
<dbReference type="Gene3D" id="3.30.379.10">
    <property type="entry name" value="Chitobiase/beta-hexosaminidase domain 2-like"/>
    <property type="match status" value="1"/>
</dbReference>
<dbReference type="InterPro" id="IPR029018">
    <property type="entry name" value="Hex-like_dom2"/>
</dbReference>
<protein>
    <submittedName>
        <fullName evidence="2">DUF4838 domain-containing protein</fullName>
    </submittedName>
</protein>
<dbReference type="Gene3D" id="2.60.40.420">
    <property type="entry name" value="Cupredoxins - blue copper proteins"/>
    <property type="match status" value="1"/>
</dbReference>
<keyword evidence="3" id="KW-1185">Reference proteome</keyword>
<gene>
    <name evidence="2" type="ORF">ACERK3_16995</name>
</gene>
<dbReference type="EMBL" id="JBGUBD010000013">
    <property type="protein sequence ID" value="MFA9479979.1"/>
    <property type="molecule type" value="Genomic_DNA"/>
</dbReference>
<evidence type="ECO:0000256" key="1">
    <source>
        <dbReference type="ARBA" id="ARBA00022801"/>
    </source>
</evidence>
<dbReference type="RefSeq" id="WP_425346905.1">
    <property type="nucleotide sequence ID" value="NZ_JBGUBD010000013.1"/>
</dbReference>